<evidence type="ECO:0000256" key="1">
    <source>
        <dbReference type="ARBA" id="ARBA00004123"/>
    </source>
</evidence>
<feature type="compositionally biased region" description="Basic and acidic residues" evidence="5">
    <location>
        <begin position="373"/>
        <end position="383"/>
    </location>
</feature>
<dbReference type="Proteomes" id="UP001221142">
    <property type="component" value="Unassembled WGS sequence"/>
</dbReference>
<dbReference type="GO" id="GO:0004519">
    <property type="term" value="F:endonuclease activity"/>
    <property type="evidence" value="ECO:0007669"/>
    <property type="project" value="UniProtKB-KW"/>
</dbReference>
<evidence type="ECO:0000256" key="2">
    <source>
        <dbReference type="ARBA" id="ARBA00022763"/>
    </source>
</evidence>
<feature type="region of interest" description="Disordered" evidence="5">
    <location>
        <begin position="270"/>
        <end position="466"/>
    </location>
</feature>
<comment type="subcellular location">
    <subcellularLocation>
        <location evidence="1">Nucleus</location>
    </subcellularLocation>
</comment>
<reference evidence="7" key="1">
    <citation type="submission" date="2023-03" db="EMBL/GenBank/DDBJ databases">
        <title>Massive genome expansion in bonnet fungi (Mycena s.s.) driven by repeated elements and novel gene families across ecological guilds.</title>
        <authorList>
            <consortium name="Lawrence Berkeley National Laboratory"/>
            <person name="Harder C.B."/>
            <person name="Miyauchi S."/>
            <person name="Viragh M."/>
            <person name="Kuo A."/>
            <person name="Thoen E."/>
            <person name="Andreopoulos B."/>
            <person name="Lu D."/>
            <person name="Skrede I."/>
            <person name="Drula E."/>
            <person name="Henrissat B."/>
            <person name="Morin E."/>
            <person name="Kohler A."/>
            <person name="Barry K."/>
            <person name="LaButti K."/>
            <person name="Morin E."/>
            <person name="Salamov A."/>
            <person name="Lipzen A."/>
            <person name="Mereny Z."/>
            <person name="Hegedus B."/>
            <person name="Baldrian P."/>
            <person name="Stursova M."/>
            <person name="Weitz H."/>
            <person name="Taylor A."/>
            <person name="Grigoriev I.V."/>
            <person name="Nagy L.G."/>
            <person name="Martin F."/>
            <person name="Kauserud H."/>
        </authorList>
    </citation>
    <scope>NUCLEOTIDE SEQUENCE</scope>
    <source>
        <strain evidence="7">9284</strain>
    </source>
</reference>
<feature type="compositionally biased region" description="Polar residues" evidence="5">
    <location>
        <begin position="243"/>
        <end position="252"/>
    </location>
</feature>
<dbReference type="AlphaFoldDB" id="A0AAD7CER1"/>
<feature type="compositionally biased region" description="Basic and acidic residues" evidence="5">
    <location>
        <begin position="588"/>
        <end position="617"/>
    </location>
</feature>
<dbReference type="InterPro" id="IPR013882">
    <property type="entry name" value="Ctp1_C"/>
</dbReference>
<feature type="compositionally biased region" description="Basic and acidic residues" evidence="5">
    <location>
        <begin position="328"/>
        <end position="344"/>
    </location>
</feature>
<evidence type="ECO:0000256" key="4">
    <source>
        <dbReference type="SAM" id="Coils"/>
    </source>
</evidence>
<evidence type="ECO:0000256" key="5">
    <source>
        <dbReference type="SAM" id="MobiDB-lite"/>
    </source>
</evidence>
<keyword evidence="3" id="KW-0539">Nucleus</keyword>
<keyword evidence="7" id="KW-0378">Hydrolase</keyword>
<feature type="domain" description="DNA endonuclease activator Ctp1 C-terminal" evidence="6">
    <location>
        <begin position="487"/>
        <end position="584"/>
    </location>
</feature>
<keyword evidence="7" id="KW-0255">Endonuclease</keyword>
<protein>
    <submittedName>
        <fullName evidence="7">DNA repair protein endonuclease SAE2/CtIP C-terminus-domain-containing protein</fullName>
    </submittedName>
</protein>
<proteinExistence type="predicted"/>
<dbReference type="GO" id="GO:0003684">
    <property type="term" value="F:damaged DNA binding"/>
    <property type="evidence" value="ECO:0007669"/>
    <property type="project" value="TreeGrafter"/>
</dbReference>
<feature type="region of interest" description="Disordered" evidence="5">
    <location>
        <begin position="520"/>
        <end position="617"/>
    </location>
</feature>
<dbReference type="PANTHER" id="PTHR15107:SF0">
    <property type="entry name" value="DNA ENDONUCLEASE ACTIVATOR CTP1 C-TERMINAL DOMAIN-CONTAINING PROTEIN"/>
    <property type="match status" value="1"/>
</dbReference>
<feature type="compositionally biased region" description="Polar residues" evidence="5">
    <location>
        <begin position="226"/>
        <end position="235"/>
    </location>
</feature>
<dbReference type="GO" id="GO:0010792">
    <property type="term" value="P:DNA double-strand break processing involved in repair via single-strand annealing"/>
    <property type="evidence" value="ECO:0007669"/>
    <property type="project" value="TreeGrafter"/>
</dbReference>
<name>A0AAD7CER1_9AGAR</name>
<organism evidence="7 8">
    <name type="scientific">Roridomyces roridus</name>
    <dbReference type="NCBI Taxonomy" id="1738132"/>
    <lineage>
        <taxon>Eukaryota</taxon>
        <taxon>Fungi</taxon>
        <taxon>Dikarya</taxon>
        <taxon>Basidiomycota</taxon>
        <taxon>Agaricomycotina</taxon>
        <taxon>Agaricomycetes</taxon>
        <taxon>Agaricomycetidae</taxon>
        <taxon>Agaricales</taxon>
        <taxon>Marasmiineae</taxon>
        <taxon>Mycenaceae</taxon>
        <taxon>Roridomyces</taxon>
    </lineage>
</organism>
<feature type="region of interest" description="Disordered" evidence="5">
    <location>
        <begin position="198"/>
        <end position="252"/>
    </location>
</feature>
<evidence type="ECO:0000259" key="6">
    <source>
        <dbReference type="Pfam" id="PF08573"/>
    </source>
</evidence>
<dbReference type="EMBL" id="JARKIF010000002">
    <property type="protein sequence ID" value="KAJ7647055.1"/>
    <property type="molecule type" value="Genomic_DNA"/>
</dbReference>
<comment type="caution">
    <text evidence="7">The sequence shown here is derived from an EMBL/GenBank/DDBJ whole genome shotgun (WGS) entry which is preliminary data.</text>
</comment>
<accession>A0AAD7CER1</accession>
<dbReference type="Pfam" id="PF08573">
    <property type="entry name" value="SAE2"/>
    <property type="match status" value="1"/>
</dbReference>
<evidence type="ECO:0000256" key="3">
    <source>
        <dbReference type="ARBA" id="ARBA00023242"/>
    </source>
</evidence>
<evidence type="ECO:0000313" key="7">
    <source>
        <dbReference type="EMBL" id="KAJ7647055.1"/>
    </source>
</evidence>
<keyword evidence="8" id="KW-1185">Reference proteome</keyword>
<keyword evidence="2" id="KW-0227">DNA damage</keyword>
<feature type="compositionally biased region" description="Pro residues" evidence="5">
    <location>
        <begin position="521"/>
        <end position="536"/>
    </location>
</feature>
<gene>
    <name evidence="7" type="ORF">FB45DRAFT_892200</name>
</gene>
<keyword evidence="7" id="KW-0540">Nuclease</keyword>
<sequence length="617" mass="69215">MQSEGDLRLLQQQVHDLERQLTIRKEYADEQRDRALDNEARARKLANSMGFVKVDEAQSFFDSTPDRMSYKQLVTRVEDLETRVALEHGENTKLRAQVQDLQRRPPTHDASILKQLQALQHRYDELKTVKERAEEKYMADYRKFDAWKQYLRTDEILTMENRLREESTNLTSEERKARRAEIASVKAKKIRQLEAAELHETTPTLEQNKENQRIPVPAKRRVSARPASQSSSKATTPLARISAVSSTPSATISRVPASIDDAVILIPSSSDTEEDPLVPFPPIDQSPAKVTTTSPPPQRVEASHNSSDTEDDSQDPYPLIKCPPAPVSEDHKHTPVIKQEDRKPLVFASTPQVATPVIPAQDASGGETSSTPRRADIDGEPPLKMRRISMPPGGSPSTPLYVGSGDTPPKKREKPTVSTNAKGKMRELKLETVTPVSNAHASSSKQLTDYSAFKGRGRYGRSAGTESSTINAQFAIDPARNGGKDFQYEQVVRGKEDRRHLEGGDCECCRDYYDAMAQAPLPRPLQPPLWRTPPESPSGKKEGESSKSAGIASHKQNISRHRQQWARPKTPPSYWCIGFPNTQEAADINERAREMHKEKEAKVQEEANREGGRYKKR</sequence>
<feature type="compositionally biased region" description="Polar residues" evidence="5">
    <location>
        <begin position="434"/>
        <end position="449"/>
    </location>
</feature>
<dbReference type="GO" id="GO:0005634">
    <property type="term" value="C:nucleus"/>
    <property type="evidence" value="ECO:0007669"/>
    <property type="project" value="UniProtKB-SubCell"/>
</dbReference>
<feature type="coiled-coil region" evidence="4">
    <location>
        <begin position="116"/>
        <end position="183"/>
    </location>
</feature>
<dbReference type="InterPro" id="IPR033316">
    <property type="entry name" value="RBBP8-like"/>
</dbReference>
<keyword evidence="4" id="KW-0175">Coiled coil</keyword>
<evidence type="ECO:0000313" key="8">
    <source>
        <dbReference type="Proteomes" id="UP001221142"/>
    </source>
</evidence>
<dbReference type="PANTHER" id="PTHR15107">
    <property type="entry name" value="RETINOBLASTOMA BINDING PROTEIN 8"/>
    <property type="match status" value="1"/>
</dbReference>